<feature type="region of interest" description="Disordered" evidence="1">
    <location>
        <begin position="1"/>
        <end position="40"/>
    </location>
</feature>
<dbReference type="AlphaFoldDB" id="A0A9P3LCP7"/>
<evidence type="ECO:0000259" key="2">
    <source>
        <dbReference type="PROSITE" id="PS50234"/>
    </source>
</evidence>
<dbReference type="Proteomes" id="UP000703269">
    <property type="component" value="Unassembled WGS sequence"/>
</dbReference>
<protein>
    <submittedName>
        <fullName evidence="3">von willebrand factor type A domain-containing protein</fullName>
    </submittedName>
</protein>
<dbReference type="OrthoDB" id="2142040at2759"/>
<dbReference type="EMBL" id="BPQB01000016">
    <property type="protein sequence ID" value="GJE90445.1"/>
    <property type="molecule type" value="Genomic_DNA"/>
</dbReference>
<feature type="compositionally biased region" description="Basic and acidic residues" evidence="1">
    <location>
        <begin position="16"/>
        <end position="27"/>
    </location>
</feature>
<feature type="domain" description="VWFA" evidence="2">
    <location>
        <begin position="64"/>
        <end position="263"/>
    </location>
</feature>
<feature type="compositionally biased region" description="Basic residues" evidence="1">
    <location>
        <begin position="1"/>
        <end position="11"/>
    </location>
</feature>
<organism evidence="3 4">
    <name type="scientific">Phanerochaete sordida</name>
    <dbReference type="NCBI Taxonomy" id="48140"/>
    <lineage>
        <taxon>Eukaryota</taxon>
        <taxon>Fungi</taxon>
        <taxon>Dikarya</taxon>
        <taxon>Basidiomycota</taxon>
        <taxon>Agaricomycotina</taxon>
        <taxon>Agaricomycetes</taxon>
        <taxon>Polyporales</taxon>
        <taxon>Phanerochaetaceae</taxon>
        <taxon>Phanerochaete</taxon>
    </lineage>
</organism>
<name>A0A9P3LCP7_9APHY</name>
<dbReference type="InterPro" id="IPR002035">
    <property type="entry name" value="VWF_A"/>
</dbReference>
<evidence type="ECO:0000313" key="4">
    <source>
        <dbReference type="Proteomes" id="UP000703269"/>
    </source>
</evidence>
<reference evidence="3 4" key="1">
    <citation type="submission" date="2021-08" db="EMBL/GenBank/DDBJ databases">
        <title>Draft Genome Sequence of Phanerochaete sordida strain YK-624.</title>
        <authorList>
            <person name="Mori T."/>
            <person name="Dohra H."/>
            <person name="Suzuki T."/>
            <person name="Kawagishi H."/>
            <person name="Hirai H."/>
        </authorList>
    </citation>
    <scope>NUCLEOTIDE SEQUENCE [LARGE SCALE GENOMIC DNA]</scope>
    <source>
        <strain evidence="3 4">YK-624</strain>
    </source>
</reference>
<dbReference type="PANTHER" id="PTHR34706">
    <property type="entry name" value="SLR1338 PROTEIN"/>
    <property type="match status" value="1"/>
</dbReference>
<dbReference type="InterPro" id="IPR036465">
    <property type="entry name" value="vWFA_dom_sf"/>
</dbReference>
<keyword evidence="4" id="KW-1185">Reference proteome</keyword>
<accession>A0A9P3LCP7</accession>
<evidence type="ECO:0000256" key="1">
    <source>
        <dbReference type="SAM" id="MobiDB-lite"/>
    </source>
</evidence>
<dbReference type="PROSITE" id="PS50234">
    <property type="entry name" value="VWFA"/>
    <property type="match status" value="1"/>
</dbReference>
<dbReference type="Gene3D" id="3.40.50.410">
    <property type="entry name" value="von Willebrand factor, type A domain"/>
    <property type="match status" value="1"/>
</dbReference>
<evidence type="ECO:0000313" key="3">
    <source>
        <dbReference type="EMBL" id="GJE90445.1"/>
    </source>
</evidence>
<dbReference type="SUPFAM" id="SSF53300">
    <property type="entry name" value="vWA-like"/>
    <property type="match status" value="1"/>
</dbReference>
<proteinExistence type="predicted"/>
<dbReference type="PANTHER" id="PTHR34706:SF1">
    <property type="entry name" value="VWFA DOMAIN-CONTAINING PROTEIN"/>
    <property type="match status" value="1"/>
</dbReference>
<sequence>MIARQFSRRSASKSSTTKDDDMRKDALQEPSELAQDAPPAYAAPSFSATHQLSEDPLHLLARYNTVVVLDDSYSMNGARWDEAKRALRSLGDWAARYDDDGIDLWFLNNRIGGSHAACNLRTPADISSVLDGVSPMGGTPLGERLQEILRAYIDECTPKRFLMVKRRAAALPKPMNVLVITDGVPSDDPKEVIIWAARKLDALDVPKDQVGISFVQIGDEPSAAEYLRELDDDLPEHKIRDMVDTTPYAVSLDADPEALVKILLGGVHRRIDTKGGRVMVQHAASSKA</sequence>
<gene>
    <name evidence="3" type="ORF">PsYK624_065790</name>
</gene>
<comment type="caution">
    <text evidence="3">The sequence shown here is derived from an EMBL/GenBank/DDBJ whole genome shotgun (WGS) entry which is preliminary data.</text>
</comment>